<proteinExistence type="predicted"/>
<accession>A0A840HU42</accession>
<gene>
    <name evidence="1" type="ORF">HNQ99_001382</name>
</gene>
<dbReference type="AlphaFoldDB" id="A0A840HU42"/>
<dbReference type="EMBL" id="JACHOV010000004">
    <property type="protein sequence ID" value="MBB4641078.1"/>
    <property type="molecule type" value="Genomic_DNA"/>
</dbReference>
<reference evidence="1 2" key="1">
    <citation type="submission" date="2020-08" db="EMBL/GenBank/DDBJ databases">
        <title>Genomic Encyclopedia of Type Strains, Phase IV (KMG-IV): sequencing the most valuable type-strain genomes for metagenomic binning, comparative biology and taxonomic classification.</title>
        <authorList>
            <person name="Goeker M."/>
        </authorList>
    </citation>
    <scope>NUCLEOTIDE SEQUENCE [LARGE SCALE GENOMIC DNA]</scope>
    <source>
        <strain evidence="1 2">DSM 7465</strain>
    </source>
</reference>
<name>A0A840HU42_9SPHN</name>
<evidence type="ECO:0000313" key="1">
    <source>
        <dbReference type="EMBL" id="MBB4641078.1"/>
    </source>
</evidence>
<organism evidence="1 2">
    <name type="scientific">Rhizorhapis suberifaciens</name>
    <name type="common">corky root of lettuce</name>
    <dbReference type="NCBI Taxonomy" id="13656"/>
    <lineage>
        <taxon>Bacteria</taxon>
        <taxon>Pseudomonadati</taxon>
        <taxon>Pseudomonadota</taxon>
        <taxon>Alphaproteobacteria</taxon>
        <taxon>Sphingomonadales</taxon>
        <taxon>Sphingomonadaceae</taxon>
        <taxon>Rhizorhapis</taxon>
    </lineage>
</organism>
<dbReference type="Proteomes" id="UP000575068">
    <property type="component" value="Unassembled WGS sequence"/>
</dbReference>
<dbReference type="RefSeq" id="WP_184474891.1">
    <property type="nucleotide sequence ID" value="NZ_JACHOV010000004.1"/>
</dbReference>
<comment type="caution">
    <text evidence="1">The sequence shown here is derived from an EMBL/GenBank/DDBJ whole genome shotgun (WGS) entry which is preliminary data.</text>
</comment>
<protein>
    <submittedName>
        <fullName evidence="1">Uncharacterized protein</fullName>
    </submittedName>
</protein>
<evidence type="ECO:0000313" key="2">
    <source>
        <dbReference type="Proteomes" id="UP000575068"/>
    </source>
</evidence>
<sequence>MSDMIYLRQRYQKELESIEQAGCAYARRAHQELARLYSIRMDMLMQMAAHKAKLDAAQVAEVKVGERFENFDKHPRIRPLA</sequence>
<keyword evidence="2" id="KW-1185">Reference proteome</keyword>